<keyword evidence="4 5" id="KW-0472">Membrane</keyword>
<evidence type="ECO:0000256" key="5">
    <source>
        <dbReference type="SAM" id="Phobius"/>
    </source>
</evidence>
<evidence type="ECO:0000256" key="4">
    <source>
        <dbReference type="ARBA" id="ARBA00023136"/>
    </source>
</evidence>
<keyword evidence="2 5" id="KW-0812">Transmembrane</keyword>
<dbReference type="InterPro" id="IPR000276">
    <property type="entry name" value="GPCR_Rhodpsn"/>
</dbReference>
<protein>
    <recommendedName>
        <fullName evidence="6">G-protein coupled receptors family 1 profile domain-containing protein</fullName>
    </recommendedName>
</protein>
<feature type="domain" description="G-protein coupled receptors family 1 profile" evidence="6">
    <location>
        <begin position="67"/>
        <end position="325"/>
    </location>
</feature>
<dbReference type="PRINTS" id="PR00237">
    <property type="entry name" value="GPCRRHODOPSN"/>
</dbReference>
<sequence>MSKSKTSNLTLVLATWSSSLPDSVLNKTEVFPFSDGQQHIVRPYSKAEESLFLRFSFSAVVLCTIVGSLLVCAVNIKNKGMLKSPYNVNIFHLAITDLLVAFVVFLTPGFTFLEIPSPPEGKLSGEIFCRIISSHFLTFSTATTSVYITVALATERWYAVARPLQYRAKFHKKRLICEVFIIWGLSLCANALLLFEVKYNPEMDSSKRCEVTKIPFTDSNTFKILGVAQFLVKFLIPFLVTCNLYYRVLKETHKSRVMKCRIGNDMRHSISRMAAVATLVLTICWLPNQVYYAGFAFDLVTLNTPVHYTTIVIAMINSCLNPFIFAFHSVQYRTGFRNLFCGVSEDDKLKRIRGLRKFRFTQFFNASSISAPLSPGLGRSFRANERPHNSVDISP</sequence>
<feature type="transmembrane region" description="Helical" evidence="5">
    <location>
        <begin position="88"/>
        <end position="111"/>
    </location>
</feature>
<feature type="transmembrane region" description="Helical" evidence="5">
    <location>
        <begin position="51"/>
        <end position="76"/>
    </location>
</feature>
<dbReference type="SUPFAM" id="SSF81321">
    <property type="entry name" value="Family A G protein-coupled receptor-like"/>
    <property type="match status" value="1"/>
</dbReference>
<feature type="transmembrane region" description="Helical" evidence="5">
    <location>
        <begin position="175"/>
        <end position="195"/>
    </location>
</feature>
<dbReference type="Pfam" id="PF00001">
    <property type="entry name" value="7tm_1"/>
    <property type="match status" value="1"/>
</dbReference>
<dbReference type="InterPro" id="IPR017452">
    <property type="entry name" value="GPCR_Rhodpsn_7TM"/>
</dbReference>
<dbReference type="Proteomes" id="UP001159427">
    <property type="component" value="Unassembled WGS sequence"/>
</dbReference>
<feature type="transmembrane region" description="Helical" evidence="5">
    <location>
        <begin position="131"/>
        <end position="154"/>
    </location>
</feature>
<gene>
    <name evidence="7" type="ORF">PEVE_00043235</name>
</gene>
<organism evidence="7 8">
    <name type="scientific">Porites evermanni</name>
    <dbReference type="NCBI Taxonomy" id="104178"/>
    <lineage>
        <taxon>Eukaryota</taxon>
        <taxon>Metazoa</taxon>
        <taxon>Cnidaria</taxon>
        <taxon>Anthozoa</taxon>
        <taxon>Hexacorallia</taxon>
        <taxon>Scleractinia</taxon>
        <taxon>Fungiina</taxon>
        <taxon>Poritidae</taxon>
        <taxon>Porites</taxon>
    </lineage>
</organism>
<evidence type="ECO:0000256" key="1">
    <source>
        <dbReference type="ARBA" id="ARBA00004370"/>
    </source>
</evidence>
<feature type="transmembrane region" description="Helical" evidence="5">
    <location>
        <begin position="270"/>
        <end position="288"/>
    </location>
</feature>
<evidence type="ECO:0000256" key="2">
    <source>
        <dbReference type="ARBA" id="ARBA00022692"/>
    </source>
</evidence>
<feature type="transmembrane region" description="Helical" evidence="5">
    <location>
        <begin position="230"/>
        <end position="249"/>
    </location>
</feature>
<comment type="subcellular location">
    <subcellularLocation>
        <location evidence="1">Membrane</location>
    </subcellularLocation>
</comment>
<evidence type="ECO:0000259" key="6">
    <source>
        <dbReference type="PROSITE" id="PS50262"/>
    </source>
</evidence>
<evidence type="ECO:0000313" key="7">
    <source>
        <dbReference type="EMBL" id="CAH3144642.1"/>
    </source>
</evidence>
<feature type="transmembrane region" description="Helical" evidence="5">
    <location>
        <begin position="308"/>
        <end position="327"/>
    </location>
</feature>
<evidence type="ECO:0000313" key="8">
    <source>
        <dbReference type="Proteomes" id="UP001159427"/>
    </source>
</evidence>
<dbReference type="PANTHER" id="PTHR45698">
    <property type="entry name" value="TRACE AMINE-ASSOCIATED RECEPTOR 19N-RELATED"/>
    <property type="match status" value="1"/>
</dbReference>
<comment type="caution">
    <text evidence="7">The sequence shown here is derived from an EMBL/GenBank/DDBJ whole genome shotgun (WGS) entry which is preliminary data.</text>
</comment>
<keyword evidence="3 5" id="KW-1133">Transmembrane helix</keyword>
<keyword evidence="8" id="KW-1185">Reference proteome</keyword>
<proteinExistence type="predicted"/>
<dbReference type="PROSITE" id="PS50262">
    <property type="entry name" value="G_PROTEIN_RECEP_F1_2"/>
    <property type="match status" value="1"/>
</dbReference>
<reference evidence="7 8" key="1">
    <citation type="submission" date="2022-05" db="EMBL/GenBank/DDBJ databases">
        <authorList>
            <consortium name="Genoscope - CEA"/>
            <person name="William W."/>
        </authorList>
    </citation>
    <scope>NUCLEOTIDE SEQUENCE [LARGE SCALE GENOMIC DNA]</scope>
</reference>
<dbReference type="CDD" id="cd00637">
    <property type="entry name" value="7tm_classA_rhodopsin-like"/>
    <property type="match status" value="1"/>
</dbReference>
<dbReference type="EMBL" id="CALNXI010000875">
    <property type="protein sequence ID" value="CAH3144642.1"/>
    <property type="molecule type" value="Genomic_DNA"/>
</dbReference>
<accession>A0ABN8PIQ5</accession>
<evidence type="ECO:0000256" key="3">
    <source>
        <dbReference type="ARBA" id="ARBA00022989"/>
    </source>
</evidence>
<dbReference type="PANTHER" id="PTHR45698:SF1">
    <property type="entry name" value="TRACE AMINE-ASSOCIATED RECEPTOR 13C-LIKE"/>
    <property type="match status" value="1"/>
</dbReference>
<dbReference type="Gene3D" id="1.20.1070.10">
    <property type="entry name" value="Rhodopsin 7-helix transmembrane proteins"/>
    <property type="match status" value="1"/>
</dbReference>
<name>A0ABN8PIQ5_9CNID</name>